<reference evidence="2" key="1">
    <citation type="submission" date="2016-04" db="UniProtKB">
        <authorList>
            <consortium name="WormBaseParasite"/>
        </authorList>
    </citation>
    <scope>IDENTIFICATION</scope>
</reference>
<organism evidence="1 2">
    <name type="scientific">Syphacia muris</name>
    <dbReference type="NCBI Taxonomy" id="451379"/>
    <lineage>
        <taxon>Eukaryota</taxon>
        <taxon>Metazoa</taxon>
        <taxon>Ecdysozoa</taxon>
        <taxon>Nematoda</taxon>
        <taxon>Chromadorea</taxon>
        <taxon>Rhabditida</taxon>
        <taxon>Spirurina</taxon>
        <taxon>Oxyuridomorpha</taxon>
        <taxon>Oxyuroidea</taxon>
        <taxon>Oxyuridae</taxon>
        <taxon>Syphacia</taxon>
    </lineage>
</organism>
<name>A0A158R442_9BILA</name>
<keyword evidence="1" id="KW-1185">Reference proteome</keyword>
<protein>
    <submittedName>
        <fullName evidence="2">Secreted protein</fullName>
    </submittedName>
</protein>
<proteinExistence type="predicted"/>
<evidence type="ECO:0000313" key="1">
    <source>
        <dbReference type="Proteomes" id="UP000046393"/>
    </source>
</evidence>
<evidence type="ECO:0000313" key="2">
    <source>
        <dbReference type="WBParaSite" id="SMUV_0000233401-mRNA-1"/>
    </source>
</evidence>
<accession>A0A158R442</accession>
<dbReference type="AlphaFoldDB" id="A0A158R442"/>
<dbReference type="WBParaSite" id="SMUV_0000233401-mRNA-1">
    <property type="protein sequence ID" value="SMUV_0000233401-mRNA-1"/>
    <property type="gene ID" value="SMUV_0000233401"/>
</dbReference>
<dbReference type="Proteomes" id="UP000046393">
    <property type="component" value="Unplaced"/>
</dbReference>
<sequence length="133" mass="14840">MLQISVIKPKQAFLLQGLFLKYVCVPEIVKCSKAFQMERVGIFICLLLFASSIFKTKAYVAISPFMLGIGKDVYGRPHVDLGGLWNILGYGYNANTNFLAGPGQFFSRNTNSILAPGGPFSFGSFLGWPWYRR</sequence>